<feature type="transmembrane region" description="Helical" evidence="6">
    <location>
        <begin position="12"/>
        <end position="35"/>
    </location>
</feature>
<dbReference type="InterPro" id="IPR005598">
    <property type="entry name" value="ATP_synth_I"/>
</dbReference>
<accession>A0A090AGA5</accession>
<feature type="transmembrane region" description="Helical" evidence="6">
    <location>
        <begin position="106"/>
        <end position="124"/>
    </location>
</feature>
<comment type="subcellular location">
    <subcellularLocation>
        <location evidence="1">Cell membrane</location>
        <topology evidence="1">Multi-pass membrane protein</topology>
    </subcellularLocation>
</comment>
<dbReference type="GO" id="GO:0005886">
    <property type="term" value="C:plasma membrane"/>
    <property type="evidence" value="ECO:0007669"/>
    <property type="project" value="UniProtKB-SubCell"/>
</dbReference>
<dbReference type="EMBL" id="AP014633">
    <property type="protein sequence ID" value="BAP57238.1"/>
    <property type="molecule type" value="Genomic_DNA"/>
</dbReference>
<dbReference type="STRING" id="40754.THII_2941"/>
<evidence type="ECO:0000256" key="6">
    <source>
        <dbReference type="SAM" id="Phobius"/>
    </source>
</evidence>
<evidence type="ECO:0000256" key="1">
    <source>
        <dbReference type="ARBA" id="ARBA00004651"/>
    </source>
</evidence>
<dbReference type="Proteomes" id="UP000031623">
    <property type="component" value="Chromosome"/>
</dbReference>
<evidence type="ECO:0000256" key="4">
    <source>
        <dbReference type="ARBA" id="ARBA00022989"/>
    </source>
</evidence>
<keyword evidence="2" id="KW-1003">Cell membrane</keyword>
<dbReference type="KEGG" id="tig:THII_2941"/>
<protein>
    <submittedName>
        <fullName evidence="7">Membrane protein</fullName>
    </submittedName>
</protein>
<feature type="transmembrane region" description="Helical" evidence="6">
    <location>
        <begin position="41"/>
        <end position="60"/>
    </location>
</feature>
<evidence type="ECO:0000256" key="2">
    <source>
        <dbReference type="ARBA" id="ARBA00022475"/>
    </source>
</evidence>
<keyword evidence="5 6" id="KW-0472">Membrane</keyword>
<evidence type="ECO:0000313" key="8">
    <source>
        <dbReference type="Proteomes" id="UP000031623"/>
    </source>
</evidence>
<dbReference type="HOGENOM" id="CLU_155732_0_0_6"/>
<name>A0A090AGA5_9GAMM</name>
<feature type="transmembrane region" description="Helical" evidence="6">
    <location>
        <begin position="81"/>
        <end position="100"/>
    </location>
</feature>
<evidence type="ECO:0000256" key="5">
    <source>
        <dbReference type="ARBA" id="ARBA00023136"/>
    </source>
</evidence>
<organism evidence="7 8">
    <name type="scientific">Thioploca ingrica</name>
    <dbReference type="NCBI Taxonomy" id="40754"/>
    <lineage>
        <taxon>Bacteria</taxon>
        <taxon>Pseudomonadati</taxon>
        <taxon>Pseudomonadota</taxon>
        <taxon>Gammaproteobacteria</taxon>
        <taxon>Thiotrichales</taxon>
        <taxon>Thiotrichaceae</taxon>
        <taxon>Thioploca</taxon>
    </lineage>
</organism>
<keyword evidence="4 6" id="KW-1133">Transmembrane helix</keyword>
<keyword evidence="3 6" id="KW-0812">Transmembrane</keyword>
<gene>
    <name evidence="7" type="ORF">THII_2941</name>
</gene>
<reference evidence="7 8" key="1">
    <citation type="journal article" date="2014" name="ISME J.">
        <title>Ecophysiology of Thioploca ingrica as revealed by the complete genome sequence supplemented with proteomic evidence.</title>
        <authorList>
            <person name="Kojima H."/>
            <person name="Ogura Y."/>
            <person name="Yamamoto N."/>
            <person name="Togashi T."/>
            <person name="Mori H."/>
            <person name="Watanabe T."/>
            <person name="Nemoto F."/>
            <person name="Kurokawa K."/>
            <person name="Hayashi T."/>
            <person name="Fukui M."/>
        </authorList>
    </citation>
    <scope>NUCLEOTIDE SEQUENCE [LARGE SCALE GENOMIC DNA]</scope>
</reference>
<dbReference type="OrthoDB" id="5625301at2"/>
<keyword evidence="8" id="KW-1185">Reference proteome</keyword>
<evidence type="ECO:0000313" key="7">
    <source>
        <dbReference type="EMBL" id="BAP57238.1"/>
    </source>
</evidence>
<dbReference type="Pfam" id="PF03899">
    <property type="entry name" value="ATP-synt_I"/>
    <property type="match status" value="1"/>
</dbReference>
<dbReference type="AlphaFoldDB" id="A0A090AGA5"/>
<proteinExistence type="predicted"/>
<evidence type="ECO:0000256" key="3">
    <source>
        <dbReference type="ARBA" id="ARBA00022692"/>
    </source>
</evidence>
<sequence>MKDEPHLESITVHTGATQMLIIQSLLVAGMAVLFYVHQGALAAQAALYGGGIVMFNVWMMNRRIQSAIKLAKVAPGQEVRVLYLTAVQRFIFTFVCLVLGMGGLQLPPIPIVVALAVAQLGYLFNGRFNLPTHC</sequence>